<evidence type="ECO:0000259" key="2">
    <source>
        <dbReference type="Pfam" id="PF09850"/>
    </source>
</evidence>
<dbReference type="NCBIfam" id="TIGR03349">
    <property type="entry name" value="IV_VI_DotU"/>
    <property type="match status" value="1"/>
</dbReference>
<dbReference type="PANTHER" id="PTHR38033:SF1">
    <property type="entry name" value="DOTU FAMILY TYPE IV_VI SECRETION SYSTEM PROTEIN"/>
    <property type="match status" value="1"/>
</dbReference>
<dbReference type="NCBIfam" id="NF038228">
    <property type="entry name" value="IcmH_DotU_IVB"/>
    <property type="match status" value="1"/>
</dbReference>
<dbReference type="Pfam" id="PF09850">
    <property type="entry name" value="DotU"/>
    <property type="match status" value="1"/>
</dbReference>
<keyword evidence="1" id="KW-0472">Membrane</keyword>
<comment type="caution">
    <text evidence="3">The sequence shown here is derived from an EMBL/GenBank/DDBJ whole genome shotgun (WGS) entry which is preliminary data.</text>
</comment>
<protein>
    <submittedName>
        <fullName evidence="3">Type IVB secretion system protein IcmH/DotU</fullName>
    </submittedName>
</protein>
<accession>A0ABW7H519</accession>
<keyword evidence="1" id="KW-1133">Transmembrane helix</keyword>
<gene>
    <name evidence="3" type="primary">icmH</name>
    <name evidence="3" type="ORF">ACG01O_22120</name>
</gene>
<dbReference type="Proteomes" id="UP001606303">
    <property type="component" value="Unassembled WGS sequence"/>
</dbReference>
<feature type="transmembrane region" description="Helical" evidence="1">
    <location>
        <begin position="208"/>
        <end position="228"/>
    </location>
</feature>
<evidence type="ECO:0000313" key="3">
    <source>
        <dbReference type="EMBL" id="MFG6469330.1"/>
    </source>
</evidence>
<name>A0ABW7H519_9BURK</name>
<dbReference type="InterPro" id="IPR038522">
    <property type="entry name" value="T4/T6SS_DotU_sf"/>
</dbReference>
<keyword evidence="1" id="KW-0812">Transmembrane</keyword>
<evidence type="ECO:0000256" key="1">
    <source>
        <dbReference type="SAM" id="Phobius"/>
    </source>
</evidence>
<dbReference type="RefSeq" id="WP_394387781.1">
    <property type="nucleotide sequence ID" value="NZ_JBIGIB010000010.1"/>
</dbReference>
<feature type="domain" description="Type IV / VI secretion system DotU" evidence="2">
    <location>
        <begin position="31"/>
        <end position="229"/>
    </location>
</feature>
<sequence>MNATAPSLFGAAAAPSNAVRLAGSPRQARDLMDLLYDGFYMIFLLRNRHHPADAASFRERIRDFLIQFERGAHKLGTPAEDVFAAKFAFVALIDELALSPQLHLRDAWELRPLQIELFGEQLAGEKFFDHLEQLRAQGAARLQALEVFHMCLLLGFTGKYVLEGSEKLQYLTARLGDEIAQLRGRGRGGLAPHALPPDRILHTLKHELPLWVMGSVFALLALVAYIGLAQWLTHQTESDLQAHQALVQMPAESAHVTITLP</sequence>
<organism evidence="3 4">
    <name type="scientific">Pelomonas baiyunensis</name>
    <dbReference type="NCBI Taxonomy" id="3299026"/>
    <lineage>
        <taxon>Bacteria</taxon>
        <taxon>Pseudomonadati</taxon>
        <taxon>Pseudomonadota</taxon>
        <taxon>Betaproteobacteria</taxon>
        <taxon>Burkholderiales</taxon>
        <taxon>Sphaerotilaceae</taxon>
        <taxon>Roseateles</taxon>
    </lineage>
</organism>
<reference evidence="3 4" key="1">
    <citation type="submission" date="2024-08" db="EMBL/GenBank/DDBJ databases">
        <authorList>
            <person name="Lu H."/>
        </authorList>
    </citation>
    <scope>NUCLEOTIDE SEQUENCE [LARGE SCALE GENOMIC DNA]</scope>
    <source>
        <strain evidence="3 4">BYS87W</strain>
    </source>
</reference>
<dbReference type="EMBL" id="JBIGIB010000010">
    <property type="protein sequence ID" value="MFG6469330.1"/>
    <property type="molecule type" value="Genomic_DNA"/>
</dbReference>
<dbReference type="InterPro" id="IPR017732">
    <property type="entry name" value="T4/T6SS_DotU"/>
</dbReference>
<dbReference type="PANTHER" id="PTHR38033">
    <property type="entry name" value="MEMBRANE PROTEIN-RELATED"/>
    <property type="match status" value="1"/>
</dbReference>
<evidence type="ECO:0000313" key="4">
    <source>
        <dbReference type="Proteomes" id="UP001606303"/>
    </source>
</evidence>
<keyword evidence="4" id="KW-1185">Reference proteome</keyword>
<proteinExistence type="predicted"/>
<dbReference type="Gene3D" id="1.25.40.590">
    <property type="entry name" value="Type IV / VI secretion system, DotU"/>
    <property type="match status" value="1"/>
</dbReference>